<accession>A0ABZ2XL67</accession>
<dbReference type="Proteomes" id="UP001479520">
    <property type="component" value="Plasmid unnamed1"/>
</dbReference>
<organism evidence="1 2">
    <name type="scientific">Azonexus hydrophilus</name>
    <dbReference type="NCBI Taxonomy" id="418702"/>
    <lineage>
        <taxon>Bacteria</taxon>
        <taxon>Pseudomonadati</taxon>
        <taxon>Pseudomonadota</taxon>
        <taxon>Betaproteobacteria</taxon>
        <taxon>Rhodocyclales</taxon>
        <taxon>Azonexaceae</taxon>
        <taxon>Azonexus</taxon>
    </lineage>
</organism>
<protein>
    <recommendedName>
        <fullName evidence="3">AraC family transcriptional regulator</fullName>
    </recommendedName>
</protein>
<keyword evidence="2" id="KW-1185">Reference proteome</keyword>
<evidence type="ECO:0008006" key="3">
    <source>
        <dbReference type="Google" id="ProtNLM"/>
    </source>
</evidence>
<keyword evidence="1" id="KW-0614">Plasmid</keyword>
<geneLocation type="plasmid" evidence="1 2">
    <name>unnamed1</name>
</geneLocation>
<dbReference type="EMBL" id="CP151407">
    <property type="protein sequence ID" value="WZJ23371.1"/>
    <property type="molecule type" value="Genomic_DNA"/>
</dbReference>
<reference evidence="1 2" key="1">
    <citation type="submission" date="2024-04" db="EMBL/GenBank/DDBJ databases">
        <title>Dissimilatory iodate-reducing microorganisms contribute to the enrichment of iodine in groundwater.</title>
        <authorList>
            <person name="Jiang Z."/>
        </authorList>
    </citation>
    <scope>NUCLEOTIDE SEQUENCE [LARGE SCALE GENOMIC DNA]</scope>
    <source>
        <strain evidence="1 2">NCP973</strain>
        <plasmid evidence="1 2">unnamed1</plasmid>
    </source>
</reference>
<name>A0ABZ2XL67_9RHOO</name>
<gene>
    <name evidence="1" type="ORF">AADV58_18350</name>
</gene>
<proteinExistence type="predicted"/>
<evidence type="ECO:0000313" key="1">
    <source>
        <dbReference type="EMBL" id="WZJ23371.1"/>
    </source>
</evidence>
<sequence length="130" mass="14320">MQTLDAIDTEILARRTKARSLITTPCIGDFVRFPTGEVERFSHDWGDDIQTSPGGSFYLLEDGDASLTCGGLNPATPTDQLEVTDEMLPGAFWFFSHDIPGAGRGVYFDIPCRVFKTTAKYDGFLGRGFN</sequence>
<evidence type="ECO:0000313" key="2">
    <source>
        <dbReference type="Proteomes" id="UP001479520"/>
    </source>
</evidence>
<dbReference type="RefSeq" id="WP_341744710.1">
    <property type="nucleotide sequence ID" value="NZ_CP151407.1"/>
</dbReference>